<dbReference type="Pfam" id="PF13181">
    <property type="entry name" value="TPR_8"/>
    <property type="match status" value="1"/>
</dbReference>
<reference evidence="2 3" key="1">
    <citation type="journal article" date="2018" name="Gigascience">
        <title>Genomes of trombidid mites reveal novel predicted allergens and laterally-transferred genes associated with secondary metabolism.</title>
        <authorList>
            <person name="Dong X."/>
            <person name="Chaisiri K."/>
            <person name="Xia D."/>
            <person name="Armstrong S.D."/>
            <person name="Fang Y."/>
            <person name="Donnelly M.J."/>
            <person name="Kadowaki T."/>
            <person name="McGarry J.W."/>
            <person name="Darby A.C."/>
            <person name="Makepeace B.L."/>
        </authorList>
    </citation>
    <scope>NUCLEOTIDE SEQUENCE [LARGE SCALE GENOMIC DNA]</scope>
    <source>
        <strain evidence="2">UoL-UT</strain>
    </source>
</reference>
<dbReference type="PANTHER" id="PTHR45188:SF2">
    <property type="entry name" value="DNAJ HOMOLOG SUBFAMILY C MEMBER 7"/>
    <property type="match status" value="1"/>
</dbReference>
<dbReference type="AlphaFoldDB" id="A0A443S2W0"/>
<evidence type="ECO:0000313" key="3">
    <source>
        <dbReference type="Proteomes" id="UP000288716"/>
    </source>
</evidence>
<dbReference type="InterPro" id="IPR011990">
    <property type="entry name" value="TPR-like_helical_dom_sf"/>
</dbReference>
<evidence type="ECO:0000313" key="2">
    <source>
        <dbReference type="EMBL" id="RWS21866.1"/>
    </source>
</evidence>
<dbReference type="PANTHER" id="PTHR45188">
    <property type="entry name" value="DNAJ PROTEIN P58IPK HOMOLOG"/>
    <property type="match status" value="1"/>
</dbReference>
<sequence length="339" mass="39733">MTPENVVFHYNRALSLYILNLFSESIKELSKCIALKGDFTSGYLLKAMCYIRLQDFHTASKVYQNVQKLDCEDSRFSDFERIPMEYSRSVIYINQLMRNNQNEEALKEVNQALLFSNHCTLFMRMKATVLLLLKRAHESKFFADSTTKILSSLNADELNFRGFCLYYFGEVEKAVVYFQYASFLMPNSRYFSHFNNRAISFCVFKENGKQALISSNMSVALQNYTSALNIDYSNKWENAKIHFNRSIVYGKMNQSKEAIEDCSIAIRLNKKYLKAYARRAKLLLESKLYVKALRDFKIVCNLDDKTVNKEMFEEAKRNLVKSSMKYKRSQQVQSQFIRI</sequence>
<dbReference type="Proteomes" id="UP000288716">
    <property type="component" value="Unassembled WGS sequence"/>
</dbReference>
<dbReference type="OrthoDB" id="765884at2759"/>
<gene>
    <name evidence="2" type="ORF">B4U80_02261</name>
</gene>
<dbReference type="Gene3D" id="1.25.40.10">
    <property type="entry name" value="Tetratricopeptide repeat domain"/>
    <property type="match status" value="2"/>
</dbReference>
<dbReference type="SUPFAM" id="SSF81901">
    <property type="entry name" value="HCP-like"/>
    <property type="match status" value="1"/>
</dbReference>
<dbReference type="STRING" id="299467.A0A443S2W0"/>
<evidence type="ECO:0000256" key="1">
    <source>
        <dbReference type="ARBA" id="ARBA00022737"/>
    </source>
</evidence>
<proteinExistence type="predicted"/>
<dbReference type="InterPro" id="IPR019734">
    <property type="entry name" value="TPR_rpt"/>
</dbReference>
<dbReference type="SMART" id="SM00028">
    <property type="entry name" value="TPR"/>
    <property type="match status" value="5"/>
</dbReference>
<organism evidence="2 3">
    <name type="scientific">Leptotrombidium deliense</name>
    <dbReference type="NCBI Taxonomy" id="299467"/>
    <lineage>
        <taxon>Eukaryota</taxon>
        <taxon>Metazoa</taxon>
        <taxon>Ecdysozoa</taxon>
        <taxon>Arthropoda</taxon>
        <taxon>Chelicerata</taxon>
        <taxon>Arachnida</taxon>
        <taxon>Acari</taxon>
        <taxon>Acariformes</taxon>
        <taxon>Trombidiformes</taxon>
        <taxon>Prostigmata</taxon>
        <taxon>Anystina</taxon>
        <taxon>Parasitengona</taxon>
        <taxon>Trombiculoidea</taxon>
        <taxon>Trombiculidae</taxon>
        <taxon>Leptotrombidium</taxon>
    </lineage>
</organism>
<keyword evidence="1" id="KW-0677">Repeat</keyword>
<protein>
    <submittedName>
        <fullName evidence="2">DnaJ subfamily C member 7-like isoform X2</fullName>
    </submittedName>
</protein>
<dbReference type="EMBL" id="NCKV01010522">
    <property type="protein sequence ID" value="RWS21866.1"/>
    <property type="molecule type" value="Genomic_DNA"/>
</dbReference>
<dbReference type="VEuPathDB" id="VectorBase:LDEU010174"/>
<accession>A0A443S2W0</accession>
<feature type="non-terminal residue" evidence="2">
    <location>
        <position position="339"/>
    </location>
</feature>
<name>A0A443S2W0_9ACAR</name>
<keyword evidence="3" id="KW-1185">Reference proteome</keyword>
<comment type="caution">
    <text evidence="2">The sequence shown here is derived from an EMBL/GenBank/DDBJ whole genome shotgun (WGS) entry which is preliminary data.</text>
</comment>